<gene>
    <name evidence="1" type="ORF">DPMN_017717</name>
</gene>
<organism evidence="1 2">
    <name type="scientific">Dreissena polymorpha</name>
    <name type="common">Zebra mussel</name>
    <name type="synonym">Mytilus polymorpha</name>
    <dbReference type="NCBI Taxonomy" id="45954"/>
    <lineage>
        <taxon>Eukaryota</taxon>
        <taxon>Metazoa</taxon>
        <taxon>Spiralia</taxon>
        <taxon>Lophotrochozoa</taxon>
        <taxon>Mollusca</taxon>
        <taxon>Bivalvia</taxon>
        <taxon>Autobranchia</taxon>
        <taxon>Heteroconchia</taxon>
        <taxon>Euheterodonta</taxon>
        <taxon>Imparidentia</taxon>
        <taxon>Neoheterodontei</taxon>
        <taxon>Myida</taxon>
        <taxon>Dreissenoidea</taxon>
        <taxon>Dreissenidae</taxon>
        <taxon>Dreissena</taxon>
    </lineage>
</organism>
<reference evidence="1" key="1">
    <citation type="journal article" date="2019" name="bioRxiv">
        <title>The Genome of the Zebra Mussel, Dreissena polymorpha: A Resource for Invasive Species Research.</title>
        <authorList>
            <person name="McCartney M.A."/>
            <person name="Auch B."/>
            <person name="Kono T."/>
            <person name="Mallez S."/>
            <person name="Zhang Y."/>
            <person name="Obille A."/>
            <person name="Becker A."/>
            <person name="Abrahante J.E."/>
            <person name="Garbe J."/>
            <person name="Badalamenti J.P."/>
            <person name="Herman A."/>
            <person name="Mangelson H."/>
            <person name="Liachko I."/>
            <person name="Sullivan S."/>
            <person name="Sone E.D."/>
            <person name="Koren S."/>
            <person name="Silverstein K.A.T."/>
            <person name="Beckman K.B."/>
            <person name="Gohl D.M."/>
        </authorList>
    </citation>
    <scope>NUCLEOTIDE SEQUENCE</scope>
    <source>
        <strain evidence="1">Duluth1</strain>
        <tissue evidence="1">Whole animal</tissue>
    </source>
</reference>
<accession>A0A9D4NHE3</accession>
<evidence type="ECO:0000313" key="2">
    <source>
        <dbReference type="Proteomes" id="UP000828390"/>
    </source>
</evidence>
<dbReference type="Proteomes" id="UP000828390">
    <property type="component" value="Unassembled WGS sequence"/>
</dbReference>
<dbReference type="EMBL" id="JAIWYP010000001">
    <property type="protein sequence ID" value="KAH3893569.1"/>
    <property type="molecule type" value="Genomic_DNA"/>
</dbReference>
<name>A0A9D4NHE3_DREPO</name>
<protein>
    <submittedName>
        <fullName evidence="1">Uncharacterized protein</fullName>
    </submittedName>
</protein>
<reference evidence="1" key="2">
    <citation type="submission" date="2020-11" db="EMBL/GenBank/DDBJ databases">
        <authorList>
            <person name="McCartney M.A."/>
            <person name="Auch B."/>
            <person name="Kono T."/>
            <person name="Mallez S."/>
            <person name="Becker A."/>
            <person name="Gohl D.M."/>
            <person name="Silverstein K.A.T."/>
            <person name="Koren S."/>
            <person name="Bechman K.B."/>
            <person name="Herman A."/>
            <person name="Abrahante J.E."/>
            <person name="Garbe J."/>
        </authorList>
    </citation>
    <scope>NUCLEOTIDE SEQUENCE</scope>
    <source>
        <strain evidence="1">Duluth1</strain>
        <tissue evidence="1">Whole animal</tissue>
    </source>
</reference>
<keyword evidence="2" id="KW-1185">Reference proteome</keyword>
<comment type="caution">
    <text evidence="1">The sequence shown here is derived from an EMBL/GenBank/DDBJ whole genome shotgun (WGS) entry which is preliminary data.</text>
</comment>
<evidence type="ECO:0000313" key="1">
    <source>
        <dbReference type="EMBL" id="KAH3893569.1"/>
    </source>
</evidence>
<proteinExistence type="predicted"/>
<dbReference type="AlphaFoldDB" id="A0A9D4NHE3"/>
<sequence>MATSDASVSRMNSSFWFGSPSTGGDVNALLKASKASCCSSSHRKRLLPVTRYNGAAISE</sequence>